<evidence type="ECO:0000256" key="1">
    <source>
        <dbReference type="SAM" id="MobiDB-lite"/>
    </source>
</evidence>
<protein>
    <submittedName>
        <fullName evidence="2">Uncharacterized protein</fullName>
    </submittedName>
</protein>
<dbReference type="OrthoDB" id="2662290at2759"/>
<proteinExistence type="predicted"/>
<dbReference type="AlphaFoldDB" id="A0A8H5HN35"/>
<keyword evidence="3" id="KW-1185">Reference proteome</keyword>
<dbReference type="EMBL" id="JAACJN010000036">
    <property type="protein sequence ID" value="KAF5386398.1"/>
    <property type="molecule type" value="Genomic_DNA"/>
</dbReference>
<evidence type="ECO:0000313" key="2">
    <source>
        <dbReference type="EMBL" id="KAF5386398.1"/>
    </source>
</evidence>
<reference evidence="2 3" key="1">
    <citation type="journal article" date="2020" name="ISME J.">
        <title>Uncovering the hidden diversity of litter-decomposition mechanisms in mushroom-forming fungi.</title>
        <authorList>
            <person name="Floudas D."/>
            <person name="Bentzer J."/>
            <person name="Ahren D."/>
            <person name="Johansson T."/>
            <person name="Persson P."/>
            <person name="Tunlid A."/>
        </authorList>
    </citation>
    <scope>NUCLEOTIDE SEQUENCE [LARGE SCALE GENOMIC DNA]</scope>
    <source>
        <strain evidence="2 3">CBS 406.79</strain>
    </source>
</reference>
<organism evidence="2 3">
    <name type="scientific">Collybiopsis confluens</name>
    <dbReference type="NCBI Taxonomy" id="2823264"/>
    <lineage>
        <taxon>Eukaryota</taxon>
        <taxon>Fungi</taxon>
        <taxon>Dikarya</taxon>
        <taxon>Basidiomycota</taxon>
        <taxon>Agaricomycotina</taxon>
        <taxon>Agaricomycetes</taxon>
        <taxon>Agaricomycetidae</taxon>
        <taxon>Agaricales</taxon>
        <taxon>Marasmiineae</taxon>
        <taxon>Omphalotaceae</taxon>
        <taxon>Collybiopsis</taxon>
    </lineage>
</organism>
<name>A0A8H5HN35_9AGAR</name>
<feature type="region of interest" description="Disordered" evidence="1">
    <location>
        <begin position="83"/>
        <end position="111"/>
    </location>
</feature>
<dbReference type="Proteomes" id="UP000518752">
    <property type="component" value="Unassembled WGS sequence"/>
</dbReference>
<comment type="caution">
    <text evidence="2">The sequence shown here is derived from an EMBL/GenBank/DDBJ whole genome shotgun (WGS) entry which is preliminary data.</text>
</comment>
<evidence type="ECO:0000313" key="3">
    <source>
        <dbReference type="Proteomes" id="UP000518752"/>
    </source>
</evidence>
<feature type="compositionally biased region" description="Polar residues" evidence="1">
    <location>
        <begin position="97"/>
        <end position="111"/>
    </location>
</feature>
<accession>A0A8H5HN35</accession>
<gene>
    <name evidence="2" type="ORF">D9757_006699</name>
</gene>
<sequence length="491" mass="54766">MHESAVTPSLKCYQNRTTTLYHEWSSISNSSSVITARFWHSCAIVLSPRCLPATSMSAYSNHSQSVLPLASSHARLNFRADRSSSDDLSSHSSRISTPLTPDSNSNLNVASSPTAAGLDSLTESELYVRLMLPSKHGYPVWRPRISRNLPVQYQHEGVQVGDVMFGDFDGFNYLFNAFHPKDDPINAQRTPPNFTPMSSSPTGDIQVTRNSRHIFNPGSHIASNGSNVQKYVVPPPCTFQYWTSKVPRQVGGGLKYSSSSSKGALLILPEGATRIDLRHNFPTSVPFYTYIAQFARSWYEWVNINLGLGVHSSSLYLITGCDKTRAYGAACTADPSDTWELEFKPILSQIFRSTPRYTFPTVSYAATSVGSDDVHKRETLCLFLRGYKIAVREDNSSAFGLDDDEAEYEVKASHMPGIDGVYHPSNEINRWILRTYKEVDVAITHDDDWAFVIQDGEEEIPAEETLIGRMSQYVQIVKVDGLTYGRFVLPL</sequence>